<dbReference type="GO" id="GO:0004180">
    <property type="term" value="F:carboxypeptidase activity"/>
    <property type="evidence" value="ECO:0007669"/>
    <property type="project" value="UniProtKB-KW"/>
</dbReference>
<gene>
    <name evidence="9" type="ORF">C7378_0558</name>
</gene>
<keyword evidence="9" id="KW-0645">Protease</keyword>
<dbReference type="SUPFAM" id="SSF49464">
    <property type="entry name" value="Carboxypeptidase regulatory domain-like"/>
    <property type="match status" value="1"/>
</dbReference>
<comment type="subcellular location">
    <subcellularLocation>
        <location evidence="1">Cell outer membrane</location>
        <topology evidence="1">Multi-pass membrane protein</topology>
    </subcellularLocation>
</comment>
<dbReference type="GO" id="GO:0044718">
    <property type="term" value="P:siderophore transmembrane transport"/>
    <property type="evidence" value="ECO:0007669"/>
    <property type="project" value="TreeGrafter"/>
</dbReference>
<keyword evidence="4" id="KW-0812">Transmembrane</keyword>
<feature type="signal peptide" evidence="7">
    <location>
        <begin position="1"/>
        <end position="24"/>
    </location>
</feature>
<sequence length="1136" mass="123187">MKIQAIRLIGLILTILCLSFCAMAQENAVVSGTVTDPSGAAIPKASVTMTNVGTGDTRTSISNDSGIYNFSNLNTGHYTLSVHAPGFKTYSATDIVLNIAQTLKRDISLNIGSQGETVTVKASALQLQAETNQVSDLISGKQVTQLATNGRNVTQLAILGMGVSTNDAAFDGVNALTSGNSISFSGTRPSHNVYMIDGGELNDRGCGGCFGILPSLDALSQFKTLDSNYTPDYGIGSGGQIIMVLRSGTSSFHGGLWEFNRNDAFDANNYISKLEGQSKPELRLNIFGGNLGGPLFIPRIYNENRKKTFFFVNEEGRRLIVGSAPTVTPTVPASDFPVAGQPLVYTPPSNGVVPVVPATQDPARLALYKADGLTPGQPFPNNTIPANLIDQNAVLFMGTGVIPKPNASNGTNSFITSVKQPTYVREDLVRIDHNINDKLQLMGHYIHDAVSQTYVPPLWSNDSYPTVGSSMENPSWSAVIQLTQLISPSVLNETSFDYDGNKIHLNPTGTFAQPSGWGAQGYFSGNNALNRLPEIDLGAPYGTNWSSSYFPWHNAAEDYQVRDDLSWTKGRHNFKFGVSYMRFIKNQGLQANTQGTYGFTTPSFSGDSYVNFLLGDASSYSQLQSLNQDHWVNNTYSGYANDNWNITSRLTLNLGLRYDGLPHAFERYNRFANFIPGDYSAANAPQFNSDGSLNPNGPGFSTPAGFTTPFYLNGMQLAGVNGFPRGAVRNYYGTIMPRVGFAWNVGPDSKTVLRGGFGLFYERVQGNDVYNAGLNPPFAFQPSANNVYFSDPHISALTGTASTSYYYPASLTNLAYNYKLPATAQYSLGLQREIVPSVIGVLQYVGTTGWHQDDNRDINTLPLNSPFRQGVASGTVNPNPVRQFPGYSNITQEEVATNSRYNSLQAGLRMEEKHGLTMQLAYTWSHELDVTSSDLVTVSNPFNLRYDFGSGSLDRRNIFNANFIYALPFFMHAQNALLRSGLGGWEISDVTVAESGTPVNVTYSPDVIGLGGGTTNRPNFFGMARGPKTQKQFFNTAAFSAPVAPWAGGANEGFGNARKDTIVGPGTFNFNLALFKSFNLTSDAAGPSFQFRLETFNTFNHTQFLGIDTGFTDSTFGQVTTAQDPRVLQLGAKLLF</sequence>
<protein>
    <submittedName>
        <fullName evidence="9">Carboxypeptidase family protein</fullName>
    </submittedName>
</protein>
<comment type="caution">
    <text evidence="9">The sequence shown here is derived from an EMBL/GenBank/DDBJ whole genome shotgun (WGS) entry which is preliminary data.</text>
</comment>
<keyword evidence="9" id="KW-0121">Carboxypeptidase</keyword>
<feature type="chain" id="PRO_5020361257" evidence="7">
    <location>
        <begin position="25"/>
        <end position="1136"/>
    </location>
</feature>
<evidence type="ECO:0000259" key="8">
    <source>
        <dbReference type="Pfam" id="PF25183"/>
    </source>
</evidence>
<dbReference type="PANTHER" id="PTHR30069">
    <property type="entry name" value="TONB-DEPENDENT OUTER MEMBRANE RECEPTOR"/>
    <property type="match status" value="1"/>
</dbReference>
<dbReference type="InterPro" id="IPR057601">
    <property type="entry name" value="Oar-like_b-barrel"/>
</dbReference>
<dbReference type="RefSeq" id="WP_131991440.1">
    <property type="nucleotide sequence ID" value="NZ_SMGK01000001.1"/>
</dbReference>
<dbReference type="SUPFAM" id="SSF56935">
    <property type="entry name" value="Porins"/>
    <property type="match status" value="1"/>
</dbReference>
<evidence type="ECO:0000313" key="10">
    <source>
        <dbReference type="Proteomes" id="UP000295210"/>
    </source>
</evidence>
<reference evidence="9 10" key="1">
    <citation type="submission" date="2019-03" db="EMBL/GenBank/DDBJ databases">
        <title>Genomic Encyclopedia of Type Strains, Phase IV (KMG-IV): sequencing the most valuable type-strain genomes for metagenomic binning, comparative biology and taxonomic classification.</title>
        <authorList>
            <person name="Goeker M."/>
        </authorList>
    </citation>
    <scope>NUCLEOTIDE SEQUENCE [LARGE SCALE GENOMIC DNA]</scope>
    <source>
        <strain evidence="9 10">DSM 103428</strain>
    </source>
</reference>
<organism evidence="9 10">
    <name type="scientific">Acidipila rosea</name>
    <dbReference type="NCBI Taxonomy" id="768535"/>
    <lineage>
        <taxon>Bacteria</taxon>
        <taxon>Pseudomonadati</taxon>
        <taxon>Acidobacteriota</taxon>
        <taxon>Terriglobia</taxon>
        <taxon>Terriglobales</taxon>
        <taxon>Acidobacteriaceae</taxon>
        <taxon>Acidipila</taxon>
    </lineage>
</organism>
<keyword evidence="5" id="KW-0472">Membrane</keyword>
<dbReference type="GO" id="GO:0009279">
    <property type="term" value="C:cell outer membrane"/>
    <property type="evidence" value="ECO:0007669"/>
    <property type="project" value="UniProtKB-SubCell"/>
</dbReference>
<keyword evidence="2" id="KW-0813">Transport</keyword>
<dbReference type="InterPro" id="IPR039426">
    <property type="entry name" value="TonB-dep_rcpt-like"/>
</dbReference>
<evidence type="ECO:0000256" key="5">
    <source>
        <dbReference type="ARBA" id="ARBA00023136"/>
    </source>
</evidence>
<evidence type="ECO:0000256" key="4">
    <source>
        <dbReference type="ARBA" id="ARBA00022692"/>
    </source>
</evidence>
<keyword evidence="3" id="KW-1134">Transmembrane beta strand</keyword>
<dbReference type="Gene3D" id="2.60.40.1120">
    <property type="entry name" value="Carboxypeptidase-like, regulatory domain"/>
    <property type="match status" value="1"/>
</dbReference>
<keyword evidence="6" id="KW-0998">Cell outer membrane</keyword>
<dbReference type="PANTHER" id="PTHR30069:SF46">
    <property type="entry name" value="OAR PROTEIN"/>
    <property type="match status" value="1"/>
</dbReference>
<dbReference type="InterPro" id="IPR008969">
    <property type="entry name" value="CarboxyPept-like_regulatory"/>
</dbReference>
<evidence type="ECO:0000313" key="9">
    <source>
        <dbReference type="EMBL" id="TCK75573.1"/>
    </source>
</evidence>
<dbReference type="Gene3D" id="2.40.170.20">
    <property type="entry name" value="TonB-dependent receptor, beta-barrel domain"/>
    <property type="match status" value="1"/>
</dbReference>
<feature type="domain" description="TonB-dependent transporter Oar-like beta-barrel" evidence="8">
    <location>
        <begin position="244"/>
        <end position="1129"/>
    </location>
</feature>
<dbReference type="Proteomes" id="UP000295210">
    <property type="component" value="Unassembled WGS sequence"/>
</dbReference>
<dbReference type="Pfam" id="PF13620">
    <property type="entry name" value="CarboxypepD_reg"/>
    <property type="match status" value="1"/>
</dbReference>
<evidence type="ECO:0000256" key="3">
    <source>
        <dbReference type="ARBA" id="ARBA00022452"/>
    </source>
</evidence>
<evidence type="ECO:0000256" key="6">
    <source>
        <dbReference type="ARBA" id="ARBA00023237"/>
    </source>
</evidence>
<keyword evidence="9" id="KW-0378">Hydrolase</keyword>
<dbReference type="InterPro" id="IPR036942">
    <property type="entry name" value="Beta-barrel_TonB_sf"/>
</dbReference>
<proteinExistence type="predicted"/>
<dbReference type="Pfam" id="PF25183">
    <property type="entry name" value="OMP_b-brl_4"/>
    <property type="match status" value="1"/>
</dbReference>
<name>A0A4R1LFD1_9BACT</name>
<evidence type="ECO:0000256" key="7">
    <source>
        <dbReference type="SAM" id="SignalP"/>
    </source>
</evidence>
<dbReference type="OrthoDB" id="97893at2"/>
<dbReference type="EMBL" id="SMGK01000001">
    <property type="protein sequence ID" value="TCK75573.1"/>
    <property type="molecule type" value="Genomic_DNA"/>
</dbReference>
<keyword evidence="7" id="KW-0732">Signal</keyword>
<keyword evidence="10" id="KW-1185">Reference proteome</keyword>
<dbReference type="GO" id="GO:0015344">
    <property type="term" value="F:siderophore uptake transmembrane transporter activity"/>
    <property type="evidence" value="ECO:0007669"/>
    <property type="project" value="TreeGrafter"/>
</dbReference>
<accession>A0A4R1LFD1</accession>
<dbReference type="AlphaFoldDB" id="A0A4R1LFD1"/>
<evidence type="ECO:0000256" key="2">
    <source>
        <dbReference type="ARBA" id="ARBA00022448"/>
    </source>
</evidence>
<evidence type="ECO:0000256" key="1">
    <source>
        <dbReference type="ARBA" id="ARBA00004571"/>
    </source>
</evidence>